<comment type="cofactor">
    <cofactor evidence="3">
        <name>[2Fe-2S] cluster</name>
        <dbReference type="ChEBI" id="CHEBI:190135"/>
    </cofactor>
</comment>
<dbReference type="Pfam" id="PF00111">
    <property type="entry name" value="Fer2"/>
    <property type="match status" value="1"/>
</dbReference>
<dbReference type="InterPro" id="IPR036010">
    <property type="entry name" value="2Fe-2S_ferredoxin-like_sf"/>
</dbReference>
<dbReference type="InterPro" id="IPR001041">
    <property type="entry name" value="2Fe-2S_ferredoxin-type"/>
</dbReference>
<organism evidence="5 6">
    <name type="scientific">[Myrmecia] bisecta</name>
    <dbReference type="NCBI Taxonomy" id="41462"/>
    <lineage>
        <taxon>Eukaryota</taxon>
        <taxon>Viridiplantae</taxon>
        <taxon>Chlorophyta</taxon>
        <taxon>core chlorophytes</taxon>
        <taxon>Trebouxiophyceae</taxon>
        <taxon>Trebouxiales</taxon>
        <taxon>Trebouxiaceae</taxon>
        <taxon>Myrmecia</taxon>
    </lineage>
</organism>
<dbReference type="Gene3D" id="3.10.20.30">
    <property type="match status" value="1"/>
</dbReference>
<dbReference type="CDD" id="cd00207">
    <property type="entry name" value="fer2"/>
    <property type="match status" value="1"/>
</dbReference>
<proteinExistence type="predicted"/>
<feature type="domain" description="2Fe-2S ferredoxin-type" evidence="4">
    <location>
        <begin position="21"/>
        <end position="106"/>
    </location>
</feature>
<protein>
    <recommendedName>
        <fullName evidence="4">2Fe-2S ferredoxin-type domain-containing protein</fullName>
    </recommendedName>
</protein>
<evidence type="ECO:0000259" key="4">
    <source>
        <dbReference type="PROSITE" id="PS51085"/>
    </source>
</evidence>
<keyword evidence="1" id="KW-0408">Iron</keyword>
<evidence type="ECO:0000313" key="5">
    <source>
        <dbReference type="EMBL" id="KAK9814771.1"/>
    </source>
</evidence>
<accession>A0AAW1Q209</accession>
<sequence length="115" mass="12122">MSSAAGCFRYTAPSASVLSAQAVPVYFRSQDVYTEAAPGTNIVQVAHECGVTIATGCSSGSCGICEVEVYKYDEHNANPSPALVRACIAAIPRGYTRLEIDEVSDPIWGGDGWDT</sequence>
<dbReference type="Proteomes" id="UP001489004">
    <property type="component" value="Unassembled WGS sequence"/>
</dbReference>
<dbReference type="SUPFAM" id="SSF54292">
    <property type="entry name" value="2Fe-2S ferredoxin-like"/>
    <property type="match status" value="1"/>
</dbReference>
<comment type="caution">
    <text evidence="5">The sequence shown here is derived from an EMBL/GenBank/DDBJ whole genome shotgun (WGS) entry which is preliminary data.</text>
</comment>
<dbReference type="GO" id="GO:0051537">
    <property type="term" value="F:2 iron, 2 sulfur cluster binding"/>
    <property type="evidence" value="ECO:0007669"/>
    <property type="project" value="UniProtKB-KW"/>
</dbReference>
<dbReference type="InterPro" id="IPR006058">
    <property type="entry name" value="2Fe2S_fd_BS"/>
</dbReference>
<evidence type="ECO:0000256" key="2">
    <source>
        <dbReference type="ARBA" id="ARBA00023014"/>
    </source>
</evidence>
<dbReference type="EMBL" id="JALJOR010000007">
    <property type="protein sequence ID" value="KAK9814771.1"/>
    <property type="molecule type" value="Genomic_DNA"/>
</dbReference>
<keyword evidence="2" id="KW-0411">Iron-sulfur</keyword>
<name>A0AAW1Q209_9CHLO</name>
<keyword evidence="6" id="KW-1185">Reference proteome</keyword>
<evidence type="ECO:0000256" key="1">
    <source>
        <dbReference type="ARBA" id="ARBA00022714"/>
    </source>
</evidence>
<evidence type="ECO:0000313" key="6">
    <source>
        <dbReference type="Proteomes" id="UP001489004"/>
    </source>
</evidence>
<dbReference type="AlphaFoldDB" id="A0AAW1Q209"/>
<keyword evidence="1" id="KW-0479">Metal-binding</keyword>
<reference evidence="5 6" key="1">
    <citation type="journal article" date="2024" name="Nat. Commun.">
        <title>Phylogenomics reveals the evolutionary origins of lichenization in chlorophyte algae.</title>
        <authorList>
            <person name="Puginier C."/>
            <person name="Libourel C."/>
            <person name="Otte J."/>
            <person name="Skaloud P."/>
            <person name="Haon M."/>
            <person name="Grisel S."/>
            <person name="Petersen M."/>
            <person name="Berrin J.G."/>
            <person name="Delaux P.M."/>
            <person name="Dal Grande F."/>
            <person name="Keller J."/>
        </authorList>
    </citation>
    <scope>NUCLEOTIDE SEQUENCE [LARGE SCALE GENOMIC DNA]</scope>
    <source>
        <strain evidence="5 6">SAG 2043</strain>
    </source>
</reference>
<dbReference type="PROSITE" id="PS51085">
    <property type="entry name" value="2FE2S_FER_2"/>
    <property type="match status" value="1"/>
</dbReference>
<keyword evidence="1" id="KW-0001">2Fe-2S</keyword>
<evidence type="ECO:0000256" key="3">
    <source>
        <dbReference type="ARBA" id="ARBA00034078"/>
    </source>
</evidence>
<dbReference type="PROSITE" id="PS00197">
    <property type="entry name" value="2FE2S_FER_1"/>
    <property type="match status" value="1"/>
</dbReference>
<dbReference type="InterPro" id="IPR012675">
    <property type="entry name" value="Beta-grasp_dom_sf"/>
</dbReference>
<gene>
    <name evidence="5" type="ORF">WJX72_011233</name>
</gene>